<protein>
    <submittedName>
        <fullName evidence="6">MFS transporter, CP family, cyanate transporter</fullName>
    </submittedName>
</protein>
<name>A0A1G7TFT4_9GAMM</name>
<dbReference type="SUPFAM" id="SSF103473">
    <property type="entry name" value="MFS general substrate transporter"/>
    <property type="match status" value="1"/>
</dbReference>
<dbReference type="Pfam" id="PF07690">
    <property type="entry name" value="MFS_1"/>
    <property type="match status" value="1"/>
</dbReference>
<evidence type="ECO:0000256" key="1">
    <source>
        <dbReference type="ARBA" id="ARBA00022692"/>
    </source>
</evidence>
<keyword evidence="7" id="KW-1185">Reference proteome</keyword>
<feature type="transmembrane region" description="Helical" evidence="4">
    <location>
        <begin position="105"/>
        <end position="129"/>
    </location>
</feature>
<feature type="transmembrane region" description="Helical" evidence="4">
    <location>
        <begin position="306"/>
        <end position="327"/>
    </location>
</feature>
<feature type="transmembrane region" description="Helical" evidence="4">
    <location>
        <begin position="281"/>
        <end position="300"/>
    </location>
</feature>
<dbReference type="InterPro" id="IPR011701">
    <property type="entry name" value="MFS"/>
</dbReference>
<dbReference type="STRING" id="284577.SAMN05216571_11058"/>
<sequence length="401" mass="42572">MKISHSGRDASRSFAMVIALAVLIGLNLRPSMAAIGPLIERIQADITASYAQIAWLTSLPVLAMGLGCFMALRLAERVGYGNLIGASLLLIALADGLRLTSASVASLLLTALAAGIGIAFIQASMPALIKHQAKQQTPLVMGWYIAAIMAGAALSSTLAPRLADLSGNWRHGLAVWGLLALLAAAAWGLRGQILPAPVIRRSQSTPQVSLYRQTRVWTLACFFGMGTAGYTCVLAWLPPYYIGLGWSDASAGTLLGFLTAIEVVSGLLLPALAQRQDDRRPVIFLALIFSMAGFVLLALAPLRWPYLTAALLGAGIGGLFPLSLIVAIDHHSSPQRAGAISSIVQGSGYFIAAMSPLAAGMVRDQLGNFAMAWASLAVMMLVMMRICVQFDPRDYQWVIRD</sequence>
<dbReference type="EMBL" id="FNCI01000010">
    <property type="protein sequence ID" value="SDG34178.1"/>
    <property type="molecule type" value="Genomic_DNA"/>
</dbReference>
<evidence type="ECO:0000259" key="5">
    <source>
        <dbReference type="PROSITE" id="PS50850"/>
    </source>
</evidence>
<feature type="transmembrane region" description="Helical" evidence="4">
    <location>
        <begin position="79"/>
        <end position="99"/>
    </location>
</feature>
<dbReference type="OrthoDB" id="5758872at2"/>
<feature type="transmembrane region" description="Helical" evidence="4">
    <location>
        <begin position="216"/>
        <end position="237"/>
    </location>
</feature>
<evidence type="ECO:0000256" key="3">
    <source>
        <dbReference type="ARBA" id="ARBA00023136"/>
    </source>
</evidence>
<feature type="transmembrane region" description="Helical" evidence="4">
    <location>
        <begin position="174"/>
        <end position="195"/>
    </location>
</feature>
<feature type="domain" description="Major facilitator superfamily (MFS) profile" evidence="5">
    <location>
        <begin position="17"/>
        <end position="395"/>
    </location>
</feature>
<feature type="transmembrane region" description="Helical" evidence="4">
    <location>
        <begin position="49"/>
        <end position="72"/>
    </location>
</feature>
<evidence type="ECO:0000313" key="7">
    <source>
        <dbReference type="Proteomes" id="UP000198641"/>
    </source>
</evidence>
<gene>
    <name evidence="6" type="ORF">SAMN05216571_11058</name>
</gene>
<dbReference type="NCBIfam" id="NF007256">
    <property type="entry name" value="PRK09705.1"/>
    <property type="match status" value="1"/>
</dbReference>
<keyword evidence="3 4" id="KW-0472">Membrane</keyword>
<dbReference type="PROSITE" id="PS50850">
    <property type="entry name" value="MFS"/>
    <property type="match status" value="1"/>
</dbReference>
<organism evidence="6 7">
    <name type="scientific">Onishia taeanensis</name>
    <dbReference type="NCBI Taxonomy" id="284577"/>
    <lineage>
        <taxon>Bacteria</taxon>
        <taxon>Pseudomonadati</taxon>
        <taxon>Pseudomonadota</taxon>
        <taxon>Gammaproteobacteria</taxon>
        <taxon>Oceanospirillales</taxon>
        <taxon>Halomonadaceae</taxon>
        <taxon>Onishia</taxon>
    </lineage>
</organism>
<keyword evidence="2 4" id="KW-1133">Transmembrane helix</keyword>
<feature type="transmembrane region" description="Helical" evidence="4">
    <location>
        <begin position="141"/>
        <end position="162"/>
    </location>
</feature>
<feature type="transmembrane region" description="Helical" evidence="4">
    <location>
        <begin position="249"/>
        <end position="269"/>
    </location>
</feature>
<feature type="transmembrane region" description="Helical" evidence="4">
    <location>
        <begin position="370"/>
        <end position="388"/>
    </location>
</feature>
<dbReference type="InterPro" id="IPR036259">
    <property type="entry name" value="MFS_trans_sf"/>
</dbReference>
<dbReference type="Proteomes" id="UP000198641">
    <property type="component" value="Unassembled WGS sequence"/>
</dbReference>
<dbReference type="InterPro" id="IPR052524">
    <property type="entry name" value="MFS_Cyanate_Porter"/>
</dbReference>
<accession>A0A1G7TFT4</accession>
<dbReference type="AlphaFoldDB" id="A0A1G7TFT4"/>
<evidence type="ECO:0000256" key="2">
    <source>
        <dbReference type="ARBA" id="ARBA00022989"/>
    </source>
</evidence>
<dbReference type="InterPro" id="IPR020846">
    <property type="entry name" value="MFS_dom"/>
</dbReference>
<evidence type="ECO:0000256" key="4">
    <source>
        <dbReference type="SAM" id="Phobius"/>
    </source>
</evidence>
<keyword evidence="1 4" id="KW-0812">Transmembrane</keyword>
<proteinExistence type="predicted"/>
<feature type="transmembrane region" description="Helical" evidence="4">
    <location>
        <begin position="339"/>
        <end position="358"/>
    </location>
</feature>
<dbReference type="PANTHER" id="PTHR23523:SF1">
    <property type="entry name" value="CYANATE TRANSPORT PROTEIN CYNX"/>
    <property type="match status" value="1"/>
</dbReference>
<reference evidence="6 7" key="1">
    <citation type="submission" date="2016-10" db="EMBL/GenBank/DDBJ databases">
        <authorList>
            <person name="de Groot N.N."/>
        </authorList>
    </citation>
    <scope>NUCLEOTIDE SEQUENCE [LARGE SCALE GENOMIC DNA]</scope>
    <source>
        <strain evidence="6 7">BH539</strain>
    </source>
</reference>
<evidence type="ECO:0000313" key="6">
    <source>
        <dbReference type="EMBL" id="SDG34178.1"/>
    </source>
</evidence>
<dbReference type="Gene3D" id="1.20.1250.20">
    <property type="entry name" value="MFS general substrate transporter like domains"/>
    <property type="match status" value="1"/>
</dbReference>
<dbReference type="GO" id="GO:0022857">
    <property type="term" value="F:transmembrane transporter activity"/>
    <property type="evidence" value="ECO:0007669"/>
    <property type="project" value="InterPro"/>
</dbReference>
<dbReference type="RefSeq" id="WP_092526820.1">
    <property type="nucleotide sequence ID" value="NZ_FNCI01000010.1"/>
</dbReference>
<dbReference type="PANTHER" id="PTHR23523">
    <property type="match status" value="1"/>
</dbReference>